<evidence type="ECO:0000259" key="2">
    <source>
        <dbReference type="Pfam" id="PF13471"/>
    </source>
</evidence>
<evidence type="ECO:0000256" key="1">
    <source>
        <dbReference type="SAM" id="MobiDB-lite"/>
    </source>
</evidence>
<dbReference type="EMBL" id="JANCPR020000027">
    <property type="protein sequence ID" value="MDJ1135245.1"/>
    <property type="molecule type" value="Genomic_DNA"/>
</dbReference>
<proteinExistence type="predicted"/>
<dbReference type="Pfam" id="PF13471">
    <property type="entry name" value="Transglut_core3"/>
    <property type="match status" value="1"/>
</dbReference>
<name>A0ABT7A1N2_9ACTN</name>
<evidence type="ECO:0000313" key="3">
    <source>
        <dbReference type="EMBL" id="MDJ1135245.1"/>
    </source>
</evidence>
<organism evidence="3 4">
    <name type="scientific">Streptomyces iconiensis</name>
    <dbReference type="NCBI Taxonomy" id="1384038"/>
    <lineage>
        <taxon>Bacteria</taxon>
        <taxon>Bacillati</taxon>
        <taxon>Actinomycetota</taxon>
        <taxon>Actinomycetes</taxon>
        <taxon>Kitasatosporales</taxon>
        <taxon>Streptomycetaceae</taxon>
        <taxon>Streptomyces</taxon>
    </lineage>
</organism>
<feature type="domain" description="Microcin J25-processing protein McjB C-terminal" evidence="2">
    <location>
        <begin position="24"/>
        <end position="132"/>
    </location>
</feature>
<feature type="region of interest" description="Disordered" evidence="1">
    <location>
        <begin position="157"/>
        <end position="209"/>
    </location>
</feature>
<reference evidence="3 4" key="1">
    <citation type="submission" date="2023-05" db="EMBL/GenBank/DDBJ databases">
        <title>Streptantibioticus silvisoli sp. nov., acidotolerant actinomycetes 1 from pine litter.</title>
        <authorList>
            <person name="Swiecimska M."/>
            <person name="Golinska P."/>
            <person name="Sangal V."/>
            <person name="Wachnowicz B."/>
            <person name="Goodfellow M."/>
        </authorList>
    </citation>
    <scope>NUCLEOTIDE SEQUENCE [LARGE SCALE GENOMIC DNA]</scope>
    <source>
        <strain evidence="3 4">DSM 42109</strain>
    </source>
</reference>
<dbReference type="Proteomes" id="UP001214441">
    <property type="component" value="Unassembled WGS sequence"/>
</dbReference>
<accession>A0ABT7A1N2</accession>
<gene>
    <name evidence="3" type="ORF">NMN56_025435</name>
</gene>
<dbReference type="InterPro" id="IPR032708">
    <property type="entry name" value="McjB_C"/>
</dbReference>
<evidence type="ECO:0000313" key="4">
    <source>
        <dbReference type="Proteomes" id="UP001214441"/>
    </source>
</evidence>
<dbReference type="RefSeq" id="WP_274040638.1">
    <property type="nucleotide sequence ID" value="NZ_JANCPR020000027.1"/>
</dbReference>
<sequence>MSLPVTGETRIRLRWRRHLTARLAAACARLLIVLPPRRLRQVLRVVAVGAGAPSEQYVHEARQSVVTVSSRCNGKGCLQRSVATALLCRMGSVWPDWCVGVRTEPFGGHAWVEVDGVPVGEGAGMATFHTILSVRRGPGPSRPETGILGRGTGLVRRGTGLVRRRTASARHGTGRTGRSRTGRTGRSWGAGESARGAARSGPHGTGSRT</sequence>
<keyword evidence="4" id="KW-1185">Reference proteome</keyword>
<dbReference type="NCBIfam" id="NF033537">
    <property type="entry name" value="lasso_biosyn_B2"/>
    <property type="match status" value="1"/>
</dbReference>
<feature type="compositionally biased region" description="Low complexity" evidence="1">
    <location>
        <begin position="184"/>
        <end position="201"/>
    </location>
</feature>
<dbReference type="InterPro" id="IPR053521">
    <property type="entry name" value="McjB-like"/>
</dbReference>
<protein>
    <submittedName>
        <fullName evidence="3">Lasso peptide biosynthesis B2 protein</fullName>
    </submittedName>
</protein>
<comment type="caution">
    <text evidence="3">The sequence shown here is derived from an EMBL/GenBank/DDBJ whole genome shotgun (WGS) entry which is preliminary data.</text>
</comment>